<feature type="binding site" evidence="7">
    <location>
        <position position="235"/>
    </location>
    <ligand>
        <name>beta-D-galactose</name>
        <dbReference type="ChEBI" id="CHEBI:27667"/>
    </ligand>
</feature>
<dbReference type="GO" id="GO:0033499">
    <property type="term" value="P:galactose catabolic process via UDP-galactose, Leloir pathway"/>
    <property type="evidence" value="ECO:0007669"/>
    <property type="project" value="TreeGrafter"/>
</dbReference>
<accession>A0A9P9Z9K9</accession>
<keyword evidence="10" id="KW-1185">Reference proteome</keyword>
<dbReference type="GO" id="GO:0005737">
    <property type="term" value="C:cytoplasm"/>
    <property type="evidence" value="ECO:0007669"/>
    <property type="project" value="TreeGrafter"/>
</dbReference>
<evidence type="ECO:0000256" key="5">
    <source>
        <dbReference type="PIRNR" id="PIRNR005096"/>
    </source>
</evidence>
<proteinExistence type="inferred from homology"/>
<evidence type="ECO:0000256" key="3">
    <source>
        <dbReference type="ARBA" id="ARBA00023235"/>
    </source>
</evidence>
<dbReference type="InterPro" id="IPR014718">
    <property type="entry name" value="GH-type_carb-bd"/>
</dbReference>
<dbReference type="Proteomes" id="UP001151287">
    <property type="component" value="Unassembled WGS sequence"/>
</dbReference>
<feature type="active site" description="Proton acceptor" evidence="6">
    <location>
        <position position="298"/>
    </location>
</feature>
<comment type="pathway">
    <text evidence="1 5">Carbohydrate metabolism; hexose metabolism.</text>
</comment>
<reference evidence="9" key="1">
    <citation type="journal article" date="2022" name="Cell">
        <title>Repeat-based holocentromeres influence genome architecture and karyotype evolution.</title>
        <authorList>
            <person name="Hofstatter P.G."/>
            <person name="Thangavel G."/>
            <person name="Lux T."/>
            <person name="Neumann P."/>
            <person name="Vondrak T."/>
            <person name="Novak P."/>
            <person name="Zhang M."/>
            <person name="Costa L."/>
            <person name="Castellani M."/>
            <person name="Scott A."/>
            <person name="Toegelov H."/>
            <person name="Fuchs J."/>
            <person name="Mata-Sucre Y."/>
            <person name="Dias Y."/>
            <person name="Vanzela A.L.L."/>
            <person name="Huettel B."/>
            <person name="Almeida C.C.S."/>
            <person name="Simkova H."/>
            <person name="Souza G."/>
            <person name="Pedrosa-Harand A."/>
            <person name="Macas J."/>
            <person name="Mayer K.F.X."/>
            <person name="Houben A."/>
            <person name="Marques A."/>
        </authorList>
    </citation>
    <scope>NUCLEOTIDE SEQUENCE</scope>
    <source>
        <strain evidence="9">RhyBre1mFocal</strain>
    </source>
</reference>
<dbReference type="CDD" id="cd09019">
    <property type="entry name" value="galactose_mutarotase_like"/>
    <property type="match status" value="1"/>
</dbReference>
<gene>
    <name evidence="9" type="ORF">LUZ63_020338</name>
</gene>
<comment type="catalytic activity">
    <reaction evidence="5">
        <text>alpha-D-glucose = beta-D-glucose</text>
        <dbReference type="Rhea" id="RHEA:10264"/>
        <dbReference type="ChEBI" id="CHEBI:15903"/>
        <dbReference type="ChEBI" id="CHEBI:17925"/>
        <dbReference type="EC" id="5.1.3.3"/>
    </reaction>
</comment>
<feature type="binding site" evidence="8">
    <location>
        <begin position="162"/>
        <end position="164"/>
    </location>
    <ligand>
        <name>beta-D-galactose</name>
        <dbReference type="ChEBI" id="CHEBI:27667"/>
    </ligand>
</feature>
<dbReference type="OrthoDB" id="274691at2759"/>
<dbReference type="PIRSF" id="PIRSF005096">
    <property type="entry name" value="GALM"/>
    <property type="match status" value="1"/>
</dbReference>
<evidence type="ECO:0000256" key="1">
    <source>
        <dbReference type="ARBA" id="ARBA00005028"/>
    </source>
</evidence>
<feature type="active site" description="Proton donor" evidence="6">
    <location>
        <position position="162"/>
    </location>
</feature>
<dbReference type="EC" id="5.1.3.3" evidence="5"/>
<dbReference type="InterPro" id="IPR008183">
    <property type="entry name" value="Aldose_1/G6P_1-epimerase"/>
</dbReference>
<dbReference type="InterPro" id="IPR047215">
    <property type="entry name" value="Galactose_mutarotase-like"/>
</dbReference>
<evidence type="ECO:0000256" key="4">
    <source>
        <dbReference type="ARBA" id="ARBA00023277"/>
    </source>
</evidence>
<feature type="binding site" evidence="8">
    <location>
        <begin position="66"/>
        <end position="67"/>
    </location>
    <ligand>
        <name>beta-D-galactose</name>
        <dbReference type="ChEBI" id="CHEBI:27667"/>
    </ligand>
</feature>
<evidence type="ECO:0000313" key="9">
    <source>
        <dbReference type="EMBL" id="KAJ1684583.1"/>
    </source>
</evidence>
<evidence type="ECO:0000256" key="6">
    <source>
        <dbReference type="PIRSR" id="PIRSR005096-1"/>
    </source>
</evidence>
<dbReference type="GO" id="GO:0004034">
    <property type="term" value="F:aldose 1-epimerase activity"/>
    <property type="evidence" value="ECO:0007669"/>
    <property type="project" value="UniProtKB-EC"/>
</dbReference>
<comment type="similarity">
    <text evidence="2 5">Belongs to the aldose epimerase family.</text>
</comment>
<comment type="caution">
    <text evidence="9">The sequence shown here is derived from an EMBL/GenBank/DDBJ whole genome shotgun (WGS) entry which is preliminary data.</text>
</comment>
<dbReference type="GO" id="GO:0030246">
    <property type="term" value="F:carbohydrate binding"/>
    <property type="evidence" value="ECO:0007669"/>
    <property type="project" value="InterPro"/>
</dbReference>
<dbReference type="PANTHER" id="PTHR10091:SF0">
    <property type="entry name" value="GALACTOSE MUTAROTASE"/>
    <property type="match status" value="1"/>
</dbReference>
<keyword evidence="3 5" id="KW-0413">Isomerase</keyword>
<dbReference type="Gene3D" id="2.70.98.10">
    <property type="match status" value="1"/>
</dbReference>
<keyword evidence="4 5" id="KW-0119">Carbohydrate metabolism</keyword>
<evidence type="ECO:0000256" key="7">
    <source>
        <dbReference type="PIRSR" id="PIRSR005096-2"/>
    </source>
</evidence>
<evidence type="ECO:0000256" key="8">
    <source>
        <dbReference type="PIRSR" id="PIRSR005096-3"/>
    </source>
</evidence>
<dbReference type="NCBIfam" id="NF008277">
    <property type="entry name" value="PRK11055.1"/>
    <property type="match status" value="1"/>
</dbReference>
<name>A0A9P9Z9K9_9POAL</name>
<dbReference type="SUPFAM" id="SSF74650">
    <property type="entry name" value="Galactose mutarotase-like"/>
    <property type="match status" value="1"/>
</dbReference>
<dbReference type="InterPro" id="IPR011013">
    <property type="entry name" value="Gal_mutarotase_sf_dom"/>
</dbReference>
<dbReference type="GO" id="GO:0006006">
    <property type="term" value="P:glucose metabolic process"/>
    <property type="evidence" value="ECO:0007669"/>
    <property type="project" value="TreeGrafter"/>
</dbReference>
<sequence>MSDSALRIGSADGVELDVLPLGATVQRLVVTGGDGVRRNVVLGHATEQEYLDSTDYLGAVVGRYANRVAEGRFVLDGVEHRLGVNDRGHHLHGGPDGFDRRTWEVVRHDADRVELALVSPDGDQGYPGRLQAWASYAVEGSSVVVDLRARSDAPTLANLTSHAYFALDGDVAGTSVLDHRLRVPAAEWTPIDADAIPLGGEEPVEGTPFDLRGGPRVRDVLGAPHPQLADAGGVDHDYVVTGSGLRTVAEVVSPASRTRLEVRSDRPALQVYTGNNLDGTARSLAGHPLERYAGLALEPQVPPDSPNRPGAPGCVLRPDETWSARIEWHFSAALEDEA</sequence>
<evidence type="ECO:0000256" key="2">
    <source>
        <dbReference type="ARBA" id="ARBA00006206"/>
    </source>
</evidence>
<dbReference type="PANTHER" id="PTHR10091">
    <property type="entry name" value="ALDOSE-1-EPIMERASE"/>
    <property type="match status" value="1"/>
</dbReference>
<evidence type="ECO:0000313" key="10">
    <source>
        <dbReference type="Proteomes" id="UP001151287"/>
    </source>
</evidence>
<dbReference type="Pfam" id="PF01263">
    <property type="entry name" value="Aldose_epim"/>
    <property type="match status" value="1"/>
</dbReference>
<dbReference type="InterPro" id="IPR015443">
    <property type="entry name" value="Aldose_1-epimerase"/>
</dbReference>
<dbReference type="AlphaFoldDB" id="A0A9P9Z9K9"/>
<dbReference type="EMBL" id="JAMQYH010000029">
    <property type="protein sequence ID" value="KAJ1684583.1"/>
    <property type="molecule type" value="Genomic_DNA"/>
</dbReference>
<protein>
    <recommendedName>
        <fullName evidence="5">Aldose 1-epimerase</fullName>
        <ecNumber evidence="5">5.1.3.3</ecNumber>
    </recommendedName>
</protein>
<organism evidence="9 10">
    <name type="scientific">Rhynchospora breviuscula</name>
    <dbReference type="NCBI Taxonomy" id="2022672"/>
    <lineage>
        <taxon>Eukaryota</taxon>
        <taxon>Viridiplantae</taxon>
        <taxon>Streptophyta</taxon>
        <taxon>Embryophyta</taxon>
        <taxon>Tracheophyta</taxon>
        <taxon>Spermatophyta</taxon>
        <taxon>Magnoliopsida</taxon>
        <taxon>Liliopsida</taxon>
        <taxon>Poales</taxon>
        <taxon>Cyperaceae</taxon>
        <taxon>Cyperoideae</taxon>
        <taxon>Rhynchosporeae</taxon>
        <taxon>Rhynchospora</taxon>
    </lineage>
</organism>